<sequence>MVESIVLGDVIFQFFIFLIFVSIIWLIISIVKQGKTRKVQLDNIEKKLNMIMEKLKNNQ</sequence>
<evidence type="ECO:0008006" key="4">
    <source>
        <dbReference type="Google" id="ProtNLM"/>
    </source>
</evidence>
<comment type="caution">
    <text evidence="2">The sequence shown here is derived from an EMBL/GenBank/DDBJ whole genome shotgun (WGS) entry which is preliminary data.</text>
</comment>
<gene>
    <name evidence="2" type="ORF">OEV82_14515</name>
</gene>
<dbReference type="RefSeq" id="WP_263062267.1">
    <property type="nucleotide sequence ID" value="NZ_JAOUSE010000065.1"/>
</dbReference>
<keyword evidence="1" id="KW-0472">Membrane</keyword>
<keyword evidence="3" id="KW-1185">Reference proteome</keyword>
<evidence type="ECO:0000313" key="2">
    <source>
        <dbReference type="EMBL" id="MCU9595642.1"/>
    </source>
</evidence>
<name>A0ABT2WIX2_9BACI</name>
<keyword evidence="1" id="KW-1133">Transmembrane helix</keyword>
<reference evidence="2 3" key="1">
    <citation type="submission" date="2022-10" db="EMBL/GenBank/DDBJ databases">
        <title>Description of Fervidibacillus gen. nov. in the family Fervidibacillaceae fam. nov. with two species, Fervidibacillus albus sp. nov., and Fervidibacillus halotolerans sp. nov., isolated from tidal flat sediments.</title>
        <authorList>
            <person name="Kwon K.K."/>
            <person name="Yang S.-H."/>
        </authorList>
    </citation>
    <scope>NUCLEOTIDE SEQUENCE [LARGE SCALE GENOMIC DNA]</scope>
    <source>
        <strain evidence="2 3">DSM 23332</strain>
    </source>
</reference>
<evidence type="ECO:0000256" key="1">
    <source>
        <dbReference type="SAM" id="Phobius"/>
    </source>
</evidence>
<feature type="transmembrane region" description="Helical" evidence="1">
    <location>
        <begin position="12"/>
        <end position="31"/>
    </location>
</feature>
<dbReference type="EMBL" id="JAOUSE010000065">
    <property type="protein sequence ID" value="MCU9595642.1"/>
    <property type="molecule type" value="Genomic_DNA"/>
</dbReference>
<protein>
    <recommendedName>
        <fullName evidence="4">DUF4083 domain-containing protein</fullName>
    </recommendedName>
</protein>
<organism evidence="2 3">
    <name type="scientific">Pallidibacillus thermolactis</name>
    <dbReference type="NCBI Taxonomy" id="251051"/>
    <lineage>
        <taxon>Bacteria</taxon>
        <taxon>Bacillati</taxon>
        <taxon>Bacillota</taxon>
        <taxon>Bacilli</taxon>
        <taxon>Bacillales</taxon>
        <taxon>Bacillaceae</taxon>
        <taxon>Pallidibacillus</taxon>
    </lineage>
</organism>
<keyword evidence="1" id="KW-0812">Transmembrane</keyword>
<accession>A0ABT2WIX2</accession>
<dbReference type="Proteomes" id="UP001208656">
    <property type="component" value="Unassembled WGS sequence"/>
</dbReference>
<proteinExistence type="predicted"/>
<evidence type="ECO:0000313" key="3">
    <source>
        <dbReference type="Proteomes" id="UP001208656"/>
    </source>
</evidence>